<dbReference type="RefSeq" id="WP_102891862.1">
    <property type="nucleotide sequence ID" value="NZ_CP010599.1"/>
</dbReference>
<reference evidence="1 2" key="2">
    <citation type="journal article" date="2017" name="Int. J. Syst. Evol. Microbiol.">
        <title>Adaptation of Surface-Associated Bacteria to the Open Ocean: A Genomically Distinct Subpopulation of Phaeobacter gallaeciensis Colonizes Pacific Mesozooplankton.</title>
        <authorList>
            <person name="Freese H.M."/>
            <person name="Methner A."/>
            <person name="Overmann J."/>
        </authorList>
    </citation>
    <scope>NUCLEOTIDE SEQUENCE [LARGE SCALE GENOMIC DNA]</scope>
    <source>
        <strain evidence="1 2">P66</strain>
    </source>
</reference>
<gene>
    <name evidence="1" type="ORF">PhaeoP66_01330</name>
</gene>
<name>A0ABN5GL85_9RHOB</name>
<evidence type="ECO:0000313" key="2">
    <source>
        <dbReference type="Proteomes" id="UP000236536"/>
    </source>
</evidence>
<reference evidence="1 2" key="1">
    <citation type="journal article" date="2017" name="Genome Biol. Evol.">
        <title>Trajectories and Drivers of Genome Evolution in Surface-Associated Marine Phaeobacter.</title>
        <authorList>
            <person name="Freese H.M."/>
            <person name="Sikorski J."/>
            <person name="Bunk B."/>
            <person name="Scheuner C."/>
            <person name="Meier-Kolthoff J.P."/>
            <person name="Sproer C."/>
            <person name="Gram L."/>
            <person name="Overmann J."/>
        </authorList>
    </citation>
    <scope>NUCLEOTIDE SEQUENCE [LARGE SCALE GENOMIC DNA]</scope>
    <source>
        <strain evidence="1 2">P66</strain>
    </source>
</reference>
<proteinExistence type="predicted"/>
<organism evidence="1 2">
    <name type="scientific">Phaeobacter inhibens</name>
    <dbReference type="NCBI Taxonomy" id="221822"/>
    <lineage>
        <taxon>Bacteria</taxon>
        <taxon>Pseudomonadati</taxon>
        <taxon>Pseudomonadota</taxon>
        <taxon>Alphaproteobacteria</taxon>
        <taxon>Rhodobacterales</taxon>
        <taxon>Roseobacteraceae</taxon>
        <taxon>Phaeobacter</taxon>
    </lineage>
</organism>
<dbReference type="EMBL" id="CP010705">
    <property type="protein sequence ID" value="AUQ94128.1"/>
    <property type="molecule type" value="Genomic_DNA"/>
</dbReference>
<evidence type="ECO:0008006" key="3">
    <source>
        <dbReference type="Google" id="ProtNLM"/>
    </source>
</evidence>
<sequence>MPKNINLPTERVQQLERLAERWKMSVADVVGELIHQQIEKGQLERDVPGFRIFKNGKEVHIGTDEWDKQVSAQSASNIASSIRSLITPSKENPMLPLPDGFGLARRGTSLKIKDTETGAEKTLAPSIAKDVAEMLERVAKS</sequence>
<evidence type="ECO:0000313" key="1">
    <source>
        <dbReference type="EMBL" id="AUQ94128.1"/>
    </source>
</evidence>
<protein>
    <recommendedName>
        <fullName evidence="3">Ribbon-helix-helix protein CopG domain-containing protein</fullName>
    </recommendedName>
</protein>
<dbReference type="Proteomes" id="UP000236536">
    <property type="component" value="Chromosome"/>
</dbReference>
<accession>A0ABN5GL85</accession>
<keyword evidence="2" id="KW-1185">Reference proteome</keyword>